<dbReference type="PANTHER" id="PTHR42957">
    <property type="entry name" value="HELICASE MJ1565-RELATED"/>
    <property type="match status" value="1"/>
</dbReference>
<feature type="domain" description="Helicase HerA central" evidence="1">
    <location>
        <begin position="137"/>
        <end position="413"/>
    </location>
</feature>
<dbReference type="InterPro" id="IPR027417">
    <property type="entry name" value="P-loop_NTPase"/>
</dbReference>
<dbReference type="Pfam" id="PF01935">
    <property type="entry name" value="DUF87"/>
    <property type="match status" value="1"/>
</dbReference>
<geneLocation type="plasmid" evidence="2">
    <name>pP742503</name>
</geneLocation>
<evidence type="ECO:0000259" key="1">
    <source>
        <dbReference type="Pfam" id="PF01935"/>
    </source>
</evidence>
<dbReference type="EMBL" id="CP001347">
    <property type="protein sequence ID" value="ACL47920.1"/>
    <property type="molecule type" value="Genomic_DNA"/>
</dbReference>
<sequence length="563" mass="62359">MKHQVLGKLIGNTGDPNNLTMTLASSFAGKRGEFVRIRHKEREDQSVDVLGRIVSVVRSNVLYNSDMGSSVVELELLPGAQVTGERVMARLELIGYKDPSTGQIKIPRRALDPGANVETVDYYFLSSFYEFDEQTSLHIGNLVGYESGENTVPVYLDVNRLVTEHLAVLAMTGAGKSYTVGRIIERLVVLNNGTVVVFDPHGEYGRALQGGNLQFNLTFSSIEDARDRRTIEEIQEGFKHLASAGMGIVVYTPQTRDFREKYAGKNKELALQFDRFEMDDVSEILPGLTEPQQRVLDVAIRYWRLMEKAEPRDINRLRYYLGDGLEELREWDELSTAEATALNSRSAAVASLRLSRLLNEAQSFYSAALPRPTDLYEMVGRPADKRGRLVIVDLQGLSDTAKQVITALISSEVLRLASSKTDPIRPCFLVYEEGHNFAPAGQDAVSHRIIKKIASEGRKFGVGFAIVSQRPSKLDSDVTSQCNTLIAMRLKNPDDQRFITKTSDMVSKADIEELPSLSTGEALIYGRSIPAPLLVKVGTKALLHGGQSPEVLEVWGKFNGAST</sequence>
<dbReference type="InterPro" id="IPR002789">
    <property type="entry name" value="HerA_central"/>
</dbReference>
<protein>
    <recommendedName>
        <fullName evidence="1">Helicase HerA central domain-containing protein</fullName>
    </recommendedName>
</protein>
<reference evidence="2" key="1">
    <citation type="submission" date="2009-01" db="EMBL/GenBank/DDBJ databases">
        <title>Complete sequence of plasmid3 Cyanothece sp. PCC 7425.</title>
        <authorList>
            <consortium name="US DOE Joint Genome Institute"/>
            <person name="Lucas S."/>
            <person name="Copeland A."/>
            <person name="Lapidus A."/>
            <person name="Glavina del Rio T."/>
            <person name="Dalin E."/>
            <person name="Tice H."/>
            <person name="Bruce D."/>
            <person name="Goodwin L."/>
            <person name="Pitluck S."/>
            <person name="Sims D."/>
            <person name="Meineke L."/>
            <person name="Brettin T."/>
            <person name="Detter J.C."/>
            <person name="Han C."/>
            <person name="Larimer F."/>
            <person name="Land M."/>
            <person name="Hauser L."/>
            <person name="Kyrpides N."/>
            <person name="Ovchinnikova G."/>
            <person name="Liberton M."/>
            <person name="Stoeckel J."/>
            <person name="Banerjee A."/>
            <person name="Singh A."/>
            <person name="Page L."/>
            <person name="Sato H."/>
            <person name="Zhao L."/>
            <person name="Sherman L."/>
            <person name="Pakrasi H."/>
            <person name="Richardson P."/>
        </authorList>
    </citation>
    <scope>NUCLEOTIDE SEQUENCE</scope>
    <source>
        <strain evidence="2">PCC 7425</strain>
        <plasmid evidence="2">pP742503</plasmid>
    </source>
</reference>
<organism evidence="2">
    <name type="scientific">Cyanothece sp. (strain PCC 7425 / ATCC 29141)</name>
    <dbReference type="NCBI Taxonomy" id="395961"/>
    <lineage>
        <taxon>Bacteria</taxon>
        <taxon>Bacillati</taxon>
        <taxon>Cyanobacteriota</taxon>
        <taxon>Cyanophyceae</taxon>
        <taxon>Gomontiellales</taxon>
        <taxon>Cyanothecaceae</taxon>
        <taxon>Cyanothece</taxon>
    </lineage>
</organism>
<evidence type="ECO:0000313" key="2">
    <source>
        <dbReference type="EMBL" id="ACL47920.1"/>
    </source>
</evidence>
<accession>B8HZS2</accession>
<dbReference type="KEGG" id="cyn:Cyan7425_5297"/>
<dbReference type="HOGENOM" id="CLU_023842_2_0_3"/>
<dbReference type="PANTHER" id="PTHR42957:SF1">
    <property type="entry name" value="HELICASE MJ1565-RELATED"/>
    <property type="match status" value="1"/>
</dbReference>
<dbReference type="OrthoDB" id="9806951at2"/>
<dbReference type="SUPFAM" id="SSF52540">
    <property type="entry name" value="P-loop containing nucleoside triphosphate hydrolases"/>
    <property type="match status" value="1"/>
</dbReference>
<dbReference type="InterPro" id="IPR008571">
    <property type="entry name" value="HerA-like"/>
</dbReference>
<proteinExistence type="predicted"/>
<dbReference type="AlphaFoldDB" id="B8HZS2"/>
<gene>
    <name evidence="2" type="ordered locus">Cyan7425_5297</name>
</gene>
<name>B8HZS2_CYAP4</name>
<dbReference type="Gene3D" id="3.40.50.300">
    <property type="entry name" value="P-loop containing nucleotide triphosphate hydrolases"/>
    <property type="match status" value="2"/>
</dbReference>
<keyword evidence="2" id="KW-0614">Plasmid</keyword>